<keyword evidence="3" id="KW-1185">Reference proteome</keyword>
<reference evidence="2" key="1">
    <citation type="journal article" date="2022" name="DNA Res.">
        <title>Genome analysis of five recently described species of the CUG-Ser clade uncovers Candida theae as a new hybrid lineage with pathogenic potential in the Candida parapsilosis species complex.</title>
        <authorList>
            <person name="Mixao V."/>
            <person name="Del Olmo V."/>
            <person name="Hegedusova E."/>
            <person name="Saus E."/>
            <person name="Pryszcz L."/>
            <person name="Cillingova A."/>
            <person name="Nosek J."/>
            <person name="Gabaldon T."/>
        </authorList>
    </citation>
    <scope>NUCLEOTIDE SEQUENCE</scope>
    <source>
        <strain evidence="2">CBS 10844</strain>
    </source>
</reference>
<dbReference type="InterPro" id="IPR000408">
    <property type="entry name" value="Reg_chr_condens"/>
</dbReference>
<dbReference type="Pfam" id="PF13540">
    <property type="entry name" value="RCC1_2"/>
    <property type="match status" value="1"/>
</dbReference>
<feature type="repeat" description="RCC1" evidence="1">
    <location>
        <begin position="2"/>
        <end position="80"/>
    </location>
</feature>
<feature type="repeat" description="RCC1" evidence="1">
    <location>
        <begin position="189"/>
        <end position="246"/>
    </location>
</feature>
<dbReference type="EMBL" id="JAHUZD010000150">
    <property type="protein sequence ID" value="KAI3402335.1"/>
    <property type="molecule type" value="Genomic_DNA"/>
</dbReference>
<dbReference type="PANTHER" id="PTHR46337:SF1">
    <property type="entry name" value="RCC1-LIKE G EXCHANGING FACTOR-LIKE PROTEIN"/>
    <property type="match status" value="1"/>
</dbReference>
<dbReference type="PROSITE" id="PS50012">
    <property type="entry name" value="RCC1_3"/>
    <property type="match status" value="2"/>
</dbReference>
<evidence type="ECO:0000313" key="2">
    <source>
        <dbReference type="EMBL" id="KAI3402335.1"/>
    </source>
</evidence>
<dbReference type="SUPFAM" id="SSF50985">
    <property type="entry name" value="RCC1/BLIP-II"/>
    <property type="match status" value="1"/>
</dbReference>
<dbReference type="PRINTS" id="PR00633">
    <property type="entry name" value="RCCNDNSATION"/>
</dbReference>
<dbReference type="PANTHER" id="PTHR46337">
    <property type="entry name" value="RCC1-LIKE G EXCHANGING FACTOR-LIKE PROTEIN"/>
    <property type="match status" value="1"/>
</dbReference>
<evidence type="ECO:0000256" key="1">
    <source>
        <dbReference type="PROSITE-ProRule" id="PRU00235"/>
    </source>
</evidence>
<name>A0AAI9SSC4_9ASCO</name>
<accession>A0AAI9SSC4</accession>
<protein>
    <submittedName>
        <fullName evidence="2">ATS1</fullName>
    </submittedName>
</protein>
<proteinExistence type="predicted"/>
<dbReference type="GO" id="GO:0005085">
    <property type="term" value="F:guanyl-nucleotide exchange factor activity"/>
    <property type="evidence" value="ECO:0007669"/>
    <property type="project" value="TreeGrafter"/>
</dbReference>
<gene>
    <name evidence="2" type="ORF">KGF56_004905</name>
</gene>
<dbReference type="Gene3D" id="2.130.10.30">
    <property type="entry name" value="Regulator of chromosome condensation 1/beta-lactamase-inhibitor protein II"/>
    <property type="match status" value="2"/>
</dbReference>
<comment type="caution">
    <text evidence="2">The sequence shown here is derived from an EMBL/GenBank/DDBJ whole genome shotgun (WGS) entry which is preliminary data.</text>
</comment>
<dbReference type="GO" id="GO:0005743">
    <property type="term" value="C:mitochondrial inner membrane"/>
    <property type="evidence" value="ECO:0007669"/>
    <property type="project" value="TreeGrafter"/>
</dbReference>
<dbReference type="Proteomes" id="UP001202479">
    <property type="component" value="Unassembled WGS sequence"/>
</dbReference>
<sequence>MYQILACGSNGNYQLGQNNNDDQYILKPSVFQSTCTEAAAVAPQTTYTEAAAPPQTTSLLGIEVKKIACGGNHTLILFENGDVYSCGSNEFGQTGHDINKNADIVGIFKKIETQETNCKWTDISCTWESSFLVNDQNELYCCGNGLKGELGLGSHITKQDRITFVKKFERTVLKLKSSMNHTVVQTAHGELYGWGNCRKGQLGKIDNSLIKKGAVWRPTLLSFGLDNSLIDDFQLGREYTAVISYQKKSLQLYGKSVINMEDVNKYNLETSDKIENLESMWSSIHYKLGNRIKSFGVNSHGQLFDYIVPANRISPSFTFKTGSEHGLVLIDNVVYAWGWGEHGNCGKSLTDPNKITFDYLNPIFEKANKVHLIAGGCATSWVVIEV</sequence>
<dbReference type="InterPro" id="IPR009091">
    <property type="entry name" value="RCC1/BLIP-II"/>
</dbReference>
<organism evidence="2 3">
    <name type="scientific">Candida oxycetoniae</name>
    <dbReference type="NCBI Taxonomy" id="497107"/>
    <lineage>
        <taxon>Eukaryota</taxon>
        <taxon>Fungi</taxon>
        <taxon>Dikarya</taxon>
        <taxon>Ascomycota</taxon>
        <taxon>Saccharomycotina</taxon>
        <taxon>Pichiomycetes</taxon>
        <taxon>Debaryomycetaceae</taxon>
        <taxon>Candida/Lodderomyces clade</taxon>
        <taxon>Candida</taxon>
    </lineage>
</organism>
<dbReference type="RefSeq" id="XP_049178084.1">
    <property type="nucleotide sequence ID" value="XM_049326393.1"/>
</dbReference>
<dbReference type="GO" id="GO:0019843">
    <property type="term" value="F:rRNA binding"/>
    <property type="evidence" value="ECO:0007669"/>
    <property type="project" value="TreeGrafter"/>
</dbReference>
<dbReference type="AlphaFoldDB" id="A0AAI9SSC4"/>
<dbReference type="InterPro" id="IPR053035">
    <property type="entry name" value="Mitochondrial_GEF_domain"/>
</dbReference>
<dbReference type="GO" id="GO:0070131">
    <property type="term" value="P:positive regulation of mitochondrial translation"/>
    <property type="evidence" value="ECO:0007669"/>
    <property type="project" value="TreeGrafter"/>
</dbReference>
<evidence type="ECO:0000313" key="3">
    <source>
        <dbReference type="Proteomes" id="UP001202479"/>
    </source>
</evidence>
<dbReference type="GeneID" id="73382518"/>